<dbReference type="GO" id="GO:0106310">
    <property type="term" value="F:protein serine kinase activity"/>
    <property type="evidence" value="ECO:0007669"/>
    <property type="project" value="RHEA"/>
</dbReference>
<keyword evidence="16" id="KW-0391">Immunity</keyword>
<evidence type="ECO:0000256" key="4">
    <source>
        <dbReference type="ARBA" id="ARBA00012513"/>
    </source>
</evidence>
<evidence type="ECO:0000313" key="25">
    <source>
        <dbReference type="Proteomes" id="UP000288716"/>
    </source>
</evidence>
<accession>A0A443SQM9</accession>
<dbReference type="InterPro" id="IPR017406">
    <property type="entry name" value="Ser/Thr_kinase_Rio3"/>
</dbReference>
<keyword evidence="15 22" id="KW-0460">Magnesium</keyword>
<evidence type="ECO:0000256" key="21">
    <source>
        <dbReference type="ARBA" id="ARBA00068351"/>
    </source>
</evidence>
<reference evidence="24 25" key="1">
    <citation type="journal article" date="2018" name="Gigascience">
        <title>Genomes of trombidid mites reveal novel predicted allergens and laterally-transferred genes associated with secondary metabolism.</title>
        <authorList>
            <person name="Dong X."/>
            <person name="Chaisiri K."/>
            <person name="Xia D."/>
            <person name="Armstrong S.D."/>
            <person name="Fang Y."/>
            <person name="Donnelly M.J."/>
            <person name="Kadowaki T."/>
            <person name="McGarry J.W."/>
            <person name="Darby A.C."/>
            <person name="Makepeace B.L."/>
        </authorList>
    </citation>
    <scope>NUCLEOTIDE SEQUENCE [LARGE SCALE GENOMIC DNA]</scope>
    <source>
        <strain evidence="24">UoL-UT</strain>
    </source>
</reference>
<evidence type="ECO:0000256" key="14">
    <source>
        <dbReference type="ARBA" id="ARBA00022840"/>
    </source>
</evidence>
<keyword evidence="7 22" id="KW-0723">Serine/threonine-protein kinase</keyword>
<proteinExistence type="inferred from homology"/>
<keyword evidence="13 22" id="KW-0418">Kinase</keyword>
<comment type="catalytic activity">
    <reaction evidence="18 22">
        <text>L-threonyl-[protein] + ATP = O-phospho-L-threonyl-[protein] + ADP + H(+)</text>
        <dbReference type="Rhea" id="RHEA:46608"/>
        <dbReference type="Rhea" id="RHEA-COMP:11060"/>
        <dbReference type="Rhea" id="RHEA-COMP:11605"/>
        <dbReference type="ChEBI" id="CHEBI:15378"/>
        <dbReference type="ChEBI" id="CHEBI:30013"/>
        <dbReference type="ChEBI" id="CHEBI:30616"/>
        <dbReference type="ChEBI" id="CHEBI:61977"/>
        <dbReference type="ChEBI" id="CHEBI:456216"/>
        <dbReference type="EC" id="2.7.11.1"/>
    </reaction>
</comment>
<keyword evidence="17" id="KW-0051">Antiviral defense</keyword>
<dbReference type="PANTHER" id="PTHR45723">
    <property type="entry name" value="SERINE/THREONINE-PROTEIN KINASE RIO1"/>
    <property type="match status" value="1"/>
</dbReference>
<dbReference type="CDD" id="cd05146">
    <property type="entry name" value="RIO3_euk"/>
    <property type="match status" value="1"/>
</dbReference>
<evidence type="ECO:0000256" key="22">
    <source>
        <dbReference type="PIRNR" id="PIRNR038146"/>
    </source>
</evidence>
<comment type="similarity">
    <text evidence="3 22">Belongs to the protein kinase superfamily. RIO-type Ser/Thr kinase family.</text>
</comment>
<evidence type="ECO:0000256" key="19">
    <source>
        <dbReference type="ARBA" id="ARBA00048679"/>
    </source>
</evidence>
<dbReference type="Pfam" id="PF01163">
    <property type="entry name" value="RIO1"/>
    <property type="match status" value="1"/>
</dbReference>
<evidence type="ECO:0000256" key="13">
    <source>
        <dbReference type="ARBA" id="ARBA00022777"/>
    </source>
</evidence>
<comment type="caution">
    <text evidence="24">The sequence shown here is derived from an EMBL/GenBank/DDBJ whole genome shotgun (WGS) entry which is preliminary data.</text>
</comment>
<dbReference type="GO" id="GO:0005737">
    <property type="term" value="C:cytoplasm"/>
    <property type="evidence" value="ECO:0007669"/>
    <property type="project" value="UniProtKB-SubCell"/>
</dbReference>
<evidence type="ECO:0000256" key="6">
    <source>
        <dbReference type="ARBA" id="ARBA00022517"/>
    </source>
</evidence>
<evidence type="ECO:0000259" key="23">
    <source>
        <dbReference type="SMART" id="SM00090"/>
    </source>
</evidence>
<keyword evidence="25" id="KW-1185">Reference proteome</keyword>
<dbReference type="InterPro" id="IPR018935">
    <property type="entry name" value="RIO_kinase_CS"/>
</dbReference>
<dbReference type="GO" id="GO:0005524">
    <property type="term" value="F:ATP binding"/>
    <property type="evidence" value="ECO:0007669"/>
    <property type="project" value="UniProtKB-UniRule"/>
</dbReference>
<evidence type="ECO:0000256" key="7">
    <source>
        <dbReference type="ARBA" id="ARBA00022527"/>
    </source>
</evidence>
<dbReference type="OrthoDB" id="205248at2759"/>
<comment type="subunit">
    <text evidence="20">Interacts with CASP10. Interacts with IRF3; RIOK3 probably mediates the interaction of TBK1 with IRF3. Associated with 40S pre-ribosomal particles.</text>
</comment>
<keyword evidence="14" id="KW-0067">ATP-binding</keyword>
<dbReference type="Gene3D" id="1.10.510.10">
    <property type="entry name" value="Transferase(Phosphotransferase) domain 1"/>
    <property type="match status" value="1"/>
</dbReference>
<dbReference type="STRING" id="299467.A0A443SQM9"/>
<dbReference type="PIRSF" id="PIRSF038146">
    <property type="entry name" value="Ser/Thr_PK_RIO3"/>
    <property type="match status" value="1"/>
</dbReference>
<evidence type="ECO:0000256" key="12">
    <source>
        <dbReference type="ARBA" id="ARBA00022741"/>
    </source>
</evidence>
<evidence type="ECO:0000256" key="8">
    <source>
        <dbReference type="ARBA" id="ARBA00022553"/>
    </source>
</evidence>
<comment type="cofactor">
    <cofactor evidence="1 22">
        <name>Mg(2+)</name>
        <dbReference type="ChEBI" id="CHEBI:18420"/>
    </cofactor>
</comment>
<keyword evidence="10 22" id="KW-0808">Transferase</keyword>
<protein>
    <recommendedName>
        <fullName evidence="21 22">Serine/threonine-protein kinase RIO3</fullName>
        <ecNumber evidence="4 22">2.7.11.1</ecNumber>
    </recommendedName>
</protein>
<dbReference type="GO" id="GO:0051607">
    <property type="term" value="P:defense response to virus"/>
    <property type="evidence" value="ECO:0007669"/>
    <property type="project" value="UniProtKB-KW"/>
</dbReference>
<dbReference type="EMBL" id="NCKV01000776">
    <property type="protein sequence ID" value="RWS29775.1"/>
    <property type="molecule type" value="Genomic_DNA"/>
</dbReference>
<evidence type="ECO:0000256" key="1">
    <source>
        <dbReference type="ARBA" id="ARBA00001946"/>
    </source>
</evidence>
<dbReference type="AlphaFoldDB" id="A0A443SQM9"/>
<dbReference type="GO" id="GO:0045087">
    <property type="term" value="P:innate immune response"/>
    <property type="evidence" value="ECO:0007669"/>
    <property type="project" value="UniProtKB-KW"/>
</dbReference>
<keyword evidence="9" id="KW-0399">Innate immunity</keyword>
<comment type="subcellular location">
    <subcellularLocation>
        <location evidence="2">Cytoplasm</location>
    </subcellularLocation>
</comment>
<keyword evidence="5" id="KW-0963">Cytoplasm</keyword>
<feature type="domain" description="RIO kinase" evidence="23">
    <location>
        <begin position="222"/>
        <end position="464"/>
    </location>
</feature>
<evidence type="ECO:0000256" key="9">
    <source>
        <dbReference type="ARBA" id="ARBA00022588"/>
    </source>
</evidence>
<evidence type="ECO:0000256" key="16">
    <source>
        <dbReference type="ARBA" id="ARBA00022859"/>
    </source>
</evidence>
<dbReference type="GO" id="GO:0042254">
    <property type="term" value="P:ribosome biogenesis"/>
    <property type="evidence" value="ECO:0007669"/>
    <property type="project" value="UniProtKB-KW"/>
</dbReference>
<dbReference type="InterPro" id="IPR051272">
    <property type="entry name" value="RIO-type_Ser/Thr_kinase"/>
</dbReference>
<keyword evidence="11 22" id="KW-0479">Metal-binding</keyword>
<keyword evidence="12 22" id="KW-0547">Nucleotide-binding</keyword>
<evidence type="ECO:0000256" key="5">
    <source>
        <dbReference type="ARBA" id="ARBA00022490"/>
    </source>
</evidence>
<dbReference type="FunFam" id="3.30.200.20:FF:000200">
    <property type="entry name" value="Serine/threonine-protein kinase RIO3"/>
    <property type="match status" value="1"/>
</dbReference>
<dbReference type="Gene3D" id="3.30.200.20">
    <property type="entry name" value="Phosphorylase Kinase, domain 1"/>
    <property type="match status" value="1"/>
</dbReference>
<evidence type="ECO:0000256" key="3">
    <source>
        <dbReference type="ARBA" id="ARBA00009196"/>
    </source>
</evidence>
<evidence type="ECO:0000256" key="10">
    <source>
        <dbReference type="ARBA" id="ARBA00022679"/>
    </source>
</evidence>
<dbReference type="SMART" id="SM00090">
    <property type="entry name" value="RIO"/>
    <property type="match status" value="1"/>
</dbReference>
<dbReference type="InterPro" id="IPR011009">
    <property type="entry name" value="Kinase-like_dom_sf"/>
</dbReference>
<keyword evidence="8" id="KW-0597">Phosphoprotein</keyword>
<evidence type="ECO:0000256" key="18">
    <source>
        <dbReference type="ARBA" id="ARBA00047899"/>
    </source>
</evidence>
<evidence type="ECO:0000256" key="2">
    <source>
        <dbReference type="ARBA" id="ARBA00004496"/>
    </source>
</evidence>
<dbReference type="VEuPathDB" id="VectorBase:LDEU002267"/>
<evidence type="ECO:0000256" key="15">
    <source>
        <dbReference type="ARBA" id="ARBA00022842"/>
    </source>
</evidence>
<dbReference type="SUPFAM" id="SSF56112">
    <property type="entry name" value="Protein kinase-like (PK-like)"/>
    <property type="match status" value="1"/>
</dbReference>
<dbReference type="InterPro" id="IPR000687">
    <property type="entry name" value="RIO_kinase"/>
</dbReference>
<dbReference type="InterPro" id="IPR018934">
    <property type="entry name" value="RIO_dom"/>
</dbReference>
<name>A0A443SQM9_9ACAR</name>
<dbReference type="PROSITE" id="PS01245">
    <property type="entry name" value="RIO1"/>
    <property type="match status" value="1"/>
</dbReference>
<sequence>MAETNSKKVWAVSKPENENSMPVCLNDVMSEQLAHDLKDREEKQLLADLHEAELRSIGAFVEEPFGLVAEGDTSNDQLLAQLLQTEFDKEYDAELLLKEKHLNGKSKVSVSFDKYRRLPNEVQSDTDEDDNIDDAKREWDSFEKAEKSGITIGKQGFAKQGKVITTKHDANVCGRRNACKVMGFDISTGDGGGFDMKLNNNVYNALKVHSVSEGKRAARLHEKKEKSSAEHVMDETTRLLLYKLLNRGLLEEINGIVSTGKEANVYHGIGGDPEKQITTGEVAIKVYKTTLSEFKNRDPYIKDDFRFKDRFSKQNPRKVIHLWAEKEMTNLNRIRRQGILCPNVVILKKHILVMTFIGKGKPAPTLKDAKLNETQLKTAYDQTVDIMKKLYTKCDLVHADLSEYNLLWFENHVWVIDVSQSVFTDHPNALKFLLRDCYNISNFFKKQGLIDSMTCAQLFTAVSSKKLPHEEMDGIELLSKIENFERNNEILTHGVDRNGDVFDEMFAISCEERSNNP</sequence>
<dbReference type="FunFam" id="1.10.510.10:FF:000254">
    <property type="entry name" value="Serine/threonine-protein kinase RIO3"/>
    <property type="match status" value="1"/>
</dbReference>
<comment type="catalytic activity">
    <reaction evidence="19 22">
        <text>L-seryl-[protein] + ATP = O-phospho-L-seryl-[protein] + ADP + H(+)</text>
        <dbReference type="Rhea" id="RHEA:17989"/>
        <dbReference type="Rhea" id="RHEA-COMP:9863"/>
        <dbReference type="Rhea" id="RHEA-COMP:11604"/>
        <dbReference type="ChEBI" id="CHEBI:15378"/>
        <dbReference type="ChEBI" id="CHEBI:29999"/>
        <dbReference type="ChEBI" id="CHEBI:30616"/>
        <dbReference type="ChEBI" id="CHEBI:83421"/>
        <dbReference type="ChEBI" id="CHEBI:456216"/>
        <dbReference type="EC" id="2.7.11.1"/>
    </reaction>
</comment>
<keyword evidence="6" id="KW-0690">Ribosome biogenesis</keyword>
<dbReference type="Proteomes" id="UP000288716">
    <property type="component" value="Unassembled WGS sequence"/>
</dbReference>
<organism evidence="24 25">
    <name type="scientific">Leptotrombidium deliense</name>
    <dbReference type="NCBI Taxonomy" id="299467"/>
    <lineage>
        <taxon>Eukaryota</taxon>
        <taxon>Metazoa</taxon>
        <taxon>Ecdysozoa</taxon>
        <taxon>Arthropoda</taxon>
        <taxon>Chelicerata</taxon>
        <taxon>Arachnida</taxon>
        <taxon>Acari</taxon>
        <taxon>Acariformes</taxon>
        <taxon>Trombidiformes</taxon>
        <taxon>Prostigmata</taxon>
        <taxon>Anystina</taxon>
        <taxon>Parasitengona</taxon>
        <taxon>Trombiculoidea</taxon>
        <taxon>Trombiculidae</taxon>
        <taxon>Leptotrombidium</taxon>
    </lineage>
</organism>
<evidence type="ECO:0000256" key="20">
    <source>
        <dbReference type="ARBA" id="ARBA00064322"/>
    </source>
</evidence>
<dbReference type="EC" id="2.7.11.1" evidence="4 22"/>
<evidence type="ECO:0000313" key="24">
    <source>
        <dbReference type="EMBL" id="RWS29775.1"/>
    </source>
</evidence>
<dbReference type="GO" id="GO:0046872">
    <property type="term" value="F:metal ion binding"/>
    <property type="evidence" value="ECO:0007669"/>
    <property type="project" value="UniProtKB-UniRule"/>
</dbReference>
<evidence type="ECO:0000256" key="11">
    <source>
        <dbReference type="ARBA" id="ARBA00022723"/>
    </source>
</evidence>
<dbReference type="GO" id="GO:0004674">
    <property type="term" value="F:protein serine/threonine kinase activity"/>
    <property type="evidence" value="ECO:0007669"/>
    <property type="project" value="UniProtKB-UniRule"/>
</dbReference>
<gene>
    <name evidence="24" type="ORF">B4U80_00312</name>
</gene>
<evidence type="ECO:0000256" key="17">
    <source>
        <dbReference type="ARBA" id="ARBA00023118"/>
    </source>
</evidence>